<feature type="coiled-coil region" evidence="1">
    <location>
        <begin position="83"/>
        <end position="137"/>
    </location>
</feature>
<proteinExistence type="predicted"/>
<keyword evidence="1" id="KW-0175">Coiled coil</keyword>
<accession>A0A2T3HU27</accession>
<protein>
    <submittedName>
        <fullName evidence="2">Uncharacterized protein</fullName>
    </submittedName>
</protein>
<dbReference type="AlphaFoldDB" id="A0A2T3HU27"/>
<dbReference type="OrthoDB" id="5917250at2"/>
<evidence type="ECO:0000313" key="3">
    <source>
        <dbReference type="Proteomes" id="UP000241858"/>
    </source>
</evidence>
<reference evidence="2 3" key="1">
    <citation type="submission" date="2018-03" db="EMBL/GenBank/DDBJ databases">
        <title>Whole genome sequencing of Histamine producing bacteria.</title>
        <authorList>
            <person name="Butler K."/>
        </authorList>
    </citation>
    <scope>NUCLEOTIDE SEQUENCE [LARGE SCALE GENOMIC DNA]</scope>
    <source>
        <strain evidence="2 3">DSM 23343</strain>
    </source>
</reference>
<name>A0A2T3HU27_9GAMM</name>
<evidence type="ECO:0000256" key="1">
    <source>
        <dbReference type="SAM" id="Coils"/>
    </source>
</evidence>
<organism evidence="2 3">
    <name type="scientific">Photobacterium aquimaris</name>
    <dbReference type="NCBI Taxonomy" id="512643"/>
    <lineage>
        <taxon>Bacteria</taxon>
        <taxon>Pseudomonadati</taxon>
        <taxon>Pseudomonadota</taxon>
        <taxon>Gammaproteobacteria</taxon>
        <taxon>Vibrionales</taxon>
        <taxon>Vibrionaceae</taxon>
        <taxon>Photobacterium</taxon>
    </lineage>
</organism>
<dbReference type="RefSeq" id="WP_060997129.1">
    <property type="nucleotide sequence ID" value="NZ_LNQZ01000003.1"/>
</dbReference>
<dbReference type="EMBL" id="PYLY01000045">
    <property type="protein sequence ID" value="PST99338.1"/>
    <property type="molecule type" value="Genomic_DNA"/>
</dbReference>
<sequence length="175" mass="19753">MPKYKLGETSEAVKNRKNAITNSIEKKAKLINSINSVEDIFTSLNIKGNFIAEASVHKWSDDDLGIISYSWNTAHAEHNAPPLKMLQKAIKNANKKLADSESHGNKSSIYKSNDKASNILKKENEELKKALAEVYRAYMHLIESYREDLVIDDAIKNLIREQAQILGKQRVGEVK</sequence>
<evidence type="ECO:0000313" key="2">
    <source>
        <dbReference type="EMBL" id="PST99338.1"/>
    </source>
</evidence>
<comment type="caution">
    <text evidence="2">The sequence shown here is derived from an EMBL/GenBank/DDBJ whole genome shotgun (WGS) entry which is preliminary data.</text>
</comment>
<gene>
    <name evidence="2" type="ORF">C0W81_17240</name>
</gene>
<dbReference type="Proteomes" id="UP000241858">
    <property type="component" value="Unassembled WGS sequence"/>
</dbReference>